<evidence type="ECO:0000313" key="3">
    <source>
        <dbReference type="EMBL" id="KAB8160137.1"/>
    </source>
</evidence>
<evidence type="ECO:0000259" key="2">
    <source>
        <dbReference type="Pfam" id="PF11706"/>
    </source>
</evidence>
<dbReference type="PANTHER" id="PTHR35525:SF3">
    <property type="entry name" value="BLL6575 PROTEIN"/>
    <property type="match status" value="1"/>
</dbReference>
<feature type="compositionally biased region" description="Low complexity" evidence="1">
    <location>
        <begin position="170"/>
        <end position="185"/>
    </location>
</feature>
<dbReference type="Proteomes" id="UP000314251">
    <property type="component" value="Unassembled WGS sequence"/>
</dbReference>
<sequence>MAERPIPEDLALLVRLLNTSDLEAGLDGLVTPAALAEVDPALTLAPGELPALRRLREALRAAGLAHHVEDAPPPAELTALFARAPLVVEVADDGAALLVPAPGLHGLPAFTARVAAVVAAAEARGEWRRFRVCEADDCRWAYYDQSPAGRRRWCSMRTCGARAKMRAYRAKQTQAKQAQQRAGEGPMPPAGAPAPSGGERNGGAATPPPPRP</sequence>
<dbReference type="AlphaFoldDB" id="A0A5N5ZUD6"/>
<gene>
    <name evidence="3" type="ORF">FH607_027480</name>
</gene>
<dbReference type="EMBL" id="VDLY02000023">
    <property type="protein sequence ID" value="KAB8160137.1"/>
    <property type="molecule type" value="Genomic_DNA"/>
</dbReference>
<dbReference type="OrthoDB" id="123307at2"/>
<comment type="caution">
    <text evidence="3">The sequence shown here is derived from an EMBL/GenBank/DDBJ whole genome shotgun (WGS) entry which is preliminary data.</text>
</comment>
<feature type="region of interest" description="Disordered" evidence="1">
    <location>
        <begin position="168"/>
        <end position="212"/>
    </location>
</feature>
<accession>A0A5N5ZUD6</accession>
<dbReference type="Gene3D" id="1.10.3300.10">
    <property type="entry name" value="Jann2411-like domain"/>
    <property type="match status" value="1"/>
</dbReference>
<dbReference type="InterPro" id="IPR021005">
    <property type="entry name" value="Znf_CGNR"/>
</dbReference>
<feature type="domain" description="Zinc finger CGNR" evidence="2">
    <location>
        <begin position="129"/>
        <end position="172"/>
    </location>
</feature>
<name>A0A5N5ZUD6_9ACTN</name>
<evidence type="ECO:0000313" key="4">
    <source>
        <dbReference type="Proteomes" id="UP000314251"/>
    </source>
</evidence>
<organism evidence="3 4">
    <name type="scientific">Streptomyces mimosae</name>
    <dbReference type="NCBI Taxonomy" id="2586635"/>
    <lineage>
        <taxon>Bacteria</taxon>
        <taxon>Bacillati</taxon>
        <taxon>Actinomycetota</taxon>
        <taxon>Actinomycetes</taxon>
        <taxon>Kitasatosporales</taxon>
        <taxon>Streptomycetaceae</taxon>
        <taxon>Streptomyces</taxon>
    </lineage>
</organism>
<dbReference type="PANTHER" id="PTHR35525">
    <property type="entry name" value="BLL6575 PROTEIN"/>
    <property type="match status" value="1"/>
</dbReference>
<dbReference type="Pfam" id="PF11706">
    <property type="entry name" value="zf-CGNR"/>
    <property type="match status" value="1"/>
</dbReference>
<protein>
    <recommendedName>
        <fullName evidence="2">Zinc finger CGNR domain-containing protein</fullName>
    </recommendedName>
</protein>
<reference evidence="3" key="1">
    <citation type="submission" date="2019-10" db="EMBL/GenBank/DDBJ databases">
        <title>Nonomuraea sp. nov., isolated from Phyllanthus amarus.</title>
        <authorList>
            <person name="Klykleung N."/>
            <person name="Tanasupawat S."/>
        </authorList>
    </citation>
    <scope>NUCLEOTIDE SEQUENCE [LARGE SCALE GENOMIC DNA]</scope>
    <source>
        <strain evidence="3">3MP-10</strain>
    </source>
</reference>
<evidence type="ECO:0000256" key="1">
    <source>
        <dbReference type="SAM" id="MobiDB-lite"/>
    </source>
</evidence>
<keyword evidence="4" id="KW-1185">Reference proteome</keyword>
<dbReference type="RefSeq" id="WP_139674263.1">
    <property type="nucleotide sequence ID" value="NZ_VDLY02000023.1"/>
</dbReference>
<proteinExistence type="predicted"/>
<dbReference type="InterPro" id="IPR023286">
    <property type="entry name" value="ABATE_dom_sf"/>
</dbReference>
<dbReference type="InterPro" id="IPR010852">
    <property type="entry name" value="ABATE"/>
</dbReference>
<dbReference type="SUPFAM" id="SSF160904">
    <property type="entry name" value="Jann2411-like"/>
    <property type="match status" value="1"/>
</dbReference>